<sequence>MSNSLFDSQQTYQTAFAAGLREMLDGYDELGVFILVLANAMIDPVIWDELSGPLRRKFERLCARHADSQQGGSLDDAKDDRLVFSQLMALGFDAIGPIRLRRQGPWELQFNPLRSLRPPRMIQQRVSGLSAPFNPDGFHFAKPFLRKEIFWRGALEGRDVSLLYNKFPFVRLLGLLVPEAREGRSQFLQQADHDYIWRVTAALQQGLPGVGVGYNSYGACASVNHLHFHLFVRDEPLPITAGHWSHNGGQVAYPAACERFDSAQEAWRHIQELHGRKVPYNLIARPGILYCLPRAPQGSRDLPEWSAGYGWYEMAGGCVPLDEAHFQLLDERQLTDELRAVGA</sequence>
<proteinExistence type="predicted"/>
<organism evidence="2 3">
    <name type="scientific">Sedimenticola selenatireducens</name>
    <dbReference type="NCBI Taxonomy" id="191960"/>
    <lineage>
        <taxon>Bacteria</taxon>
        <taxon>Pseudomonadati</taxon>
        <taxon>Pseudomonadota</taxon>
        <taxon>Gammaproteobacteria</taxon>
        <taxon>Chromatiales</taxon>
        <taxon>Sedimenticolaceae</taxon>
        <taxon>Sedimenticola</taxon>
    </lineage>
</organism>
<reference evidence="2 3" key="1">
    <citation type="submission" date="2017-11" db="EMBL/GenBank/DDBJ databases">
        <title>Genome-resolved metagenomics identifies genetic mobility, metabolic interactions, and unexpected diversity in perchlorate-reducing communities.</title>
        <authorList>
            <person name="Barnum T.P."/>
            <person name="Figueroa I.A."/>
            <person name="Carlstrom C.I."/>
            <person name="Lucas L.N."/>
            <person name="Engelbrektson A.L."/>
            <person name="Coates J.D."/>
        </authorList>
    </citation>
    <scope>NUCLEOTIDE SEQUENCE [LARGE SCALE GENOMIC DNA]</scope>
    <source>
        <strain evidence="2">BM301</strain>
    </source>
</reference>
<protein>
    <recommendedName>
        <fullName evidence="1">GDPGP1-like N-terminal domain-containing protein</fullName>
    </recommendedName>
</protein>
<evidence type="ECO:0000313" key="3">
    <source>
        <dbReference type="Proteomes" id="UP000235015"/>
    </source>
</evidence>
<evidence type="ECO:0000259" key="1">
    <source>
        <dbReference type="Pfam" id="PF26217"/>
    </source>
</evidence>
<gene>
    <name evidence="2" type="ORF">C0630_04450</name>
</gene>
<dbReference type="InterPro" id="IPR026506">
    <property type="entry name" value="GDPGP"/>
</dbReference>
<dbReference type="SUPFAM" id="SSF54197">
    <property type="entry name" value="HIT-like"/>
    <property type="match status" value="1"/>
</dbReference>
<dbReference type="STRING" id="1111735.GCA_000428045_04006"/>
<feature type="domain" description="GDPGP1-like N-terminal" evidence="1">
    <location>
        <begin position="108"/>
        <end position="230"/>
    </location>
</feature>
<dbReference type="Proteomes" id="UP000235015">
    <property type="component" value="Unassembled WGS sequence"/>
</dbReference>
<dbReference type="PANTHER" id="PTHR20884">
    <property type="entry name" value="GDP-D-GLUCOSE PHOSPHORYLASE 1"/>
    <property type="match status" value="1"/>
</dbReference>
<evidence type="ECO:0000313" key="2">
    <source>
        <dbReference type="EMBL" id="PLX62827.1"/>
    </source>
</evidence>
<dbReference type="InterPro" id="IPR036265">
    <property type="entry name" value="HIT-like_sf"/>
</dbReference>
<dbReference type="GO" id="GO:0000166">
    <property type="term" value="F:nucleotide binding"/>
    <property type="evidence" value="ECO:0007669"/>
    <property type="project" value="UniProtKB-KW"/>
</dbReference>
<dbReference type="GO" id="GO:0006006">
    <property type="term" value="P:glucose metabolic process"/>
    <property type="evidence" value="ECO:0007669"/>
    <property type="project" value="TreeGrafter"/>
</dbReference>
<name>A0A2N6CZL4_9GAMM</name>
<dbReference type="InterPro" id="IPR058866">
    <property type="entry name" value="GDPGP1_N"/>
</dbReference>
<accession>A0A2N6CZL4</accession>
<dbReference type="EMBL" id="PKUN01000003">
    <property type="protein sequence ID" value="PLX62827.1"/>
    <property type="molecule type" value="Genomic_DNA"/>
</dbReference>
<dbReference type="Pfam" id="PF26217">
    <property type="entry name" value="GDPGP1_N"/>
    <property type="match status" value="1"/>
</dbReference>
<dbReference type="GO" id="GO:0016787">
    <property type="term" value="F:hydrolase activity"/>
    <property type="evidence" value="ECO:0007669"/>
    <property type="project" value="UniProtKB-KW"/>
</dbReference>
<dbReference type="PANTHER" id="PTHR20884:SF8">
    <property type="entry name" value="GDP-D-GLUCOSE PHOSPHORYLASE 1"/>
    <property type="match status" value="1"/>
</dbReference>
<comment type="caution">
    <text evidence="2">The sequence shown here is derived from an EMBL/GenBank/DDBJ whole genome shotgun (WGS) entry which is preliminary data.</text>
</comment>
<dbReference type="AlphaFoldDB" id="A0A2N6CZL4"/>
<dbReference type="GO" id="GO:0080048">
    <property type="term" value="F:GDP-D-glucose phosphorylase activity"/>
    <property type="evidence" value="ECO:0007669"/>
    <property type="project" value="InterPro"/>
</dbReference>
<dbReference type="RefSeq" id="WP_273438019.1">
    <property type="nucleotide sequence ID" value="NZ_PKUN01000003.1"/>
</dbReference>
<dbReference type="GO" id="GO:0005085">
    <property type="term" value="F:guanyl-nucleotide exchange factor activity"/>
    <property type="evidence" value="ECO:0007669"/>
    <property type="project" value="UniProtKB-KW"/>
</dbReference>
<dbReference type="GO" id="GO:0005737">
    <property type="term" value="C:cytoplasm"/>
    <property type="evidence" value="ECO:0007669"/>
    <property type="project" value="UniProtKB-SubCell"/>
</dbReference>